<sequence length="96" mass="11118">MCACIRARDPSNNQHVLTISERYLTSDCEPIKKCRPLLRSTEILLRNPWAKNRSLHCLGLEKSWERSLRNKDLTRHIWSWVSSCCCGKIGSCLWSG</sequence>
<gene>
    <name evidence="1" type="ORF">DPEC_G00038830</name>
</gene>
<keyword evidence="2" id="KW-1185">Reference proteome</keyword>
<evidence type="ECO:0000313" key="2">
    <source>
        <dbReference type="Proteomes" id="UP001157502"/>
    </source>
</evidence>
<reference evidence="1" key="1">
    <citation type="submission" date="2021-05" db="EMBL/GenBank/DDBJ databases">
        <authorList>
            <person name="Pan Q."/>
            <person name="Jouanno E."/>
            <person name="Zahm M."/>
            <person name="Klopp C."/>
            <person name="Cabau C."/>
            <person name="Louis A."/>
            <person name="Berthelot C."/>
            <person name="Parey E."/>
            <person name="Roest Crollius H."/>
            <person name="Montfort J."/>
            <person name="Robinson-Rechavi M."/>
            <person name="Bouchez O."/>
            <person name="Lampietro C."/>
            <person name="Lopez Roques C."/>
            <person name="Donnadieu C."/>
            <person name="Postlethwait J."/>
            <person name="Bobe J."/>
            <person name="Dillon D."/>
            <person name="Chandos A."/>
            <person name="von Hippel F."/>
            <person name="Guiguen Y."/>
        </authorList>
    </citation>
    <scope>NUCLEOTIDE SEQUENCE</scope>
    <source>
        <strain evidence="1">YG-Jan2019</strain>
    </source>
</reference>
<dbReference type="Proteomes" id="UP001157502">
    <property type="component" value="Chromosome 3"/>
</dbReference>
<evidence type="ECO:0000313" key="1">
    <source>
        <dbReference type="EMBL" id="KAJ8014301.1"/>
    </source>
</evidence>
<name>A0ACC2HEZ1_DALPE</name>
<comment type="caution">
    <text evidence="1">The sequence shown here is derived from an EMBL/GenBank/DDBJ whole genome shotgun (WGS) entry which is preliminary data.</text>
</comment>
<organism evidence="1 2">
    <name type="scientific">Dallia pectoralis</name>
    <name type="common">Alaska blackfish</name>
    <dbReference type="NCBI Taxonomy" id="75939"/>
    <lineage>
        <taxon>Eukaryota</taxon>
        <taxon>Metazoa</taxon>
        <taxon>Chordata</taxon>
        <taxon>Craniata</taxon>
        <taxon>Vertebrata</taxon>
        <taxon>Euteleostomi</taxon>
        <taxon>Actinopterygii</taxon>
        <taxon>Neopterygii</taxon>
        <taxon>Teleostei</taxon>
        <taxon>Protacanthopterygii</taxon>
        <taxon>Esociformes</taxon>
        <taxon>Umbridae</taxon>
        <taxon>Dallia</taxon>
    </lineage>
</organism>
<protein>
    <submittedName>
        <fullName evidence="1">Uncharacterized protein</fullName>
    </submittedName>
</protein>
<proteinExistence type="predicted"/>
<dbReference type="EMBL" id="CM055730">
    <property type="protein sequence ID" value="KAJ8014301.1"/>
    <property type="molecule type" value="Genomic_DNA"/>
</dbReference>
<accession>A0ACC2HEZ1</accession>